<gene>
    <name evidence="5" type="ORF">DFR69_104144</name>
</gene>
<dbReference type="InterPro" id="IPR012893">
    <property type="entry name" value="HipA-like_C"/>
</dbReference>
<evidence type="ECO:0000313" key="5">
    <source>
        <dbReference type="EMBL" id="PWV76042.1"/>
    </source>
</evidence>
<feature type="domain" description="HipA-like C-terminal" evidence="4">
    <location>
        <begin position="5"/>
        <end position="190"/>
    </location>
</feature>
<reference evidence="5 6" key="1">
    <citation type="submission" date="2018-05" db="EMBL/GenBank/DDBJ databases">
        <title>Genomic Encyclopedia of Type Strains, Phase IV (KMG-IV): sequencing the most valuable type-strain genomes for metagenomic binning, comparative biology and taxonomic classification.</title>
        <authorList>
            <person name="Goeker M."/>
        </authorList>
    </citation>
    <scope>NUCLEOTIDE SEQUENCE [LARGE SCALE GENOMIC DNA]</scope>
    <source>
        <strain evidence="5 6">DSM 44717</strain>
    </source>
</reference>
<evidence type="ECO:0000256" key="2">
    <source>
        <dbReference type="ARBA" id="ARBA00022679"/>
    </source>
</evidence>
<dbReference type="EMBL" id="QGTL01000004">
    <property type="protein sequence ID" value="PWV76042.1"/>
    <property type="molecule type" value="Genomic_DNA"/>
</dbReference>
<comment type="caution">
    <text evidence="5">The sequence shown here is derived from an EMBL/GenBank/DDBJ whole genome shotgun (WGS) entry which is preliminary data.</text>
</comment>
<dbReference type="InterPro" id="IPR052028">
    <property type="entry name" value="HipA_Ser/Thr_kinase"/>
</dbReference>
<evidence type="ECO:0000313" key="6">
    <source>
        <dbReference type="Proteomes" id="UP000246410"/>
    </source>
</evidence>
<dbReference type="GO" id="GO:0005829">
    <property type="term" value="C:cytosol"/>
    <property type="evidence" value="ECO:0007669"/>
    <property type="project" value="TreeGrafter"/>
</dbReference>
<name>A0A317NMA1_9NOCA</name>
<dbReference type="RefSeq" id="WP_244198227.1">
    <property type="nucleotide sequence ID" value="NZ_QGTL01000004.1"/>
</dbReference>
<keyword evidence="2" id="KW-0808">Transferase</keyword>
<dbReference type="AlphaFoldDB" id="A0A317NMA1"/>
<dbReference type="Gene3D" id="1.10.1070.20">
    <property type="match status" value="1"/>
</dbReference>
<dbReference type="Proteomes" id="UP000246410">
    <property type="component" value="Unassembled WGS sequence"/>
</dbReference>
<dbReference type="PANTHER" id="PTHR37419:SF1">
    <property type="entry name" value="SERINE_THREONINE-PROTEIN KINASE TOXIN HIPA"/>
    <property type="match status" value="1"/>
</dbReference>
<keyword evidence="6" id="KW-1185">Reference proteome</keyword>
<evidence type="ECO:0000256" key="1">
    <source>
        <dbReference type="ARBA" id="ARBA00010164"/>
    </source>
</evidence>
<proteinExistence type="inferred from homology"/>
<sequence length="225" mass="24456">MSQPSYPYLIENEAAHLSAAHVMKLLVSEADLVYDKDGLPGLLVRRFDRVFESGSWQRLAFEDATQILGLPPSAKYGVDAVDAVAALAGVVGAPLVAVRNLYLQFVFAWLTGNGDLHGKNVGALRDSAGRWAVAPIYDIPCTLVYGDDSMALPIAGRTKNLRANHWMDFAGEIGLPRKAAVSAQRLALRAAAAVDFERIPIIGSPRNHTLRELRLRRGELAKLAE</sequence>
<dbReference type="PANTHER" id="PTHR37419">
    <property type="entry name" value="SERINE/THREONINE-PROTEIN KINASE TOXIN HIPA"/>
    <property type="match status" value="1"/>
</dbReference>
<keyword evidence="3" id="KW-0418">Kinase</keyword>
<evidence type="ECO:0000259" key="4">
    <source>
        <dbReference type="Pfam" id="PF07804"/>
    </source>
</evidence>
<dbReference type="Pfam" id="PF07804">
    <property type="entry name" value="HipA_C"/>
    <property type="match status" value="1"/>
</dbReference>
<evidence type="ECO:0000256" key="3">
    <source>
        <dbReference type="ARBA" id="ARBA00022777"/>
    </source>
</evidence>
<accession>A0A317NMA1</accession>
<dbReference type="GO" id="GO:0004674">
    <property type="term" value="F:protein serine/threonine kinase activity"/>
    <property type="evidence" value="ECO:0007669"/>
    <property type="project" value="TreeGrafter"/>
</dbReference>
<protein>
    <submittedName>
        <fullName evidence="5">HipA-like protein</fullName>
    </submittedName>
</protein>
<comment type="similarity">
    <text evidence="1">Belongs to the HipA Ser/Thr kinase family.</text>
</comment>
<organism evidence="5 6">
    <name type="scientific">Nocardia neocaledoniensis</name>
    <dbReference type="NCBI Taxonomy" id="236511"/>
    <lineage>
        <taxon>Bacteria</taxon>
        <taxon>Bacillati</taxon>
        <taxon>Actinomycetota</taxon>
        <taxon>Actinomycetes</taxon>
        <taxon>Mycobacteriales</taxon>
        <taxon>Nocardiaceae</taxon>
        <taxon>Nocardia</taxon>
    </lineage>
</organism>